<organism evidence="6 7">
    <name type="scientific">Lymnaea stagnalis</name>
    <name type="common">Great pond snail</name>
    <name type="synonym">Helix stagnalis</name>
    <dbReference type="NCBI Taxonomy" id="6523"/>
    <lineage>
        <taxon>Eukaryota</taxon>
        <taxon>Metazoa</taxon>
        <taxon>Spiralia</taxon>
        <taxon>Lophotrochozoa</taxon>
        <taxon>Mollusca</taxon>
        <taxon>Gastropoda</taxon>
        <taxon>Heterobranchia</taxon>
        <taxon>Euthyneura</taxon>
        <taxon>Panpulmonata</taxon>
        <taxon>Hygrophila</taxon>
        <taxon>Lymnaeoidea</taxon>
        <taxon>Lymnaeidae</taxon>
        <taxon>Lymnaea</taxon>
    </lineage>
</organism>
<accession>A0AAV2H9V0</accession>
<dbReference type="InterPro" id="IPR024158">
    <property type="entry name" value="Mt_import_TIM15"/>
</dbReference>
<dbReference type="AlphaFoldDB" id="A0AAV2H9V0"/>
<evidence type="ECO:0000256" key="3">
    <source>
        <dbReference type="ARBA" id="ARBA00022833"/>
    </source>
</evidence>
<dbReference type="PANTHER" id="PTHR20922:SF13">
    <property type="entry name" value="DNL-TYPE ZINC FINGER PROTEIN"/>
    <property type="match status" value="1"/>
</dbReference>
<protein>
    <recommendedName>
        <fullName evidence="5">DNL-type domain-containing protein</fullName>
    </recommendedName>
</protein>
<name>A0AAV2H9V0_LYMST</name>
<dbReference type="EMBL" id="CAXITT010000071">
    <property type="protein sequence ID" value="CAL1530539.1"/>
    <property type="molecule type" value="Genomic_DNA"/>
</dbReference>
<sequence>MMSAFLKRTMTITNPISVLMFIKQIRQTSKSIGIGVVNNVNISISSGLRRESFGTLKSFVEHNNYNKILLKEPLGLGAKFFLHKRQFNTSTSNNCLDETKKPEEIKKRKLGDFTPRLALLYKCKVCGTRNNHTFSKKSYEEGVVIVKCCNCQSNHLIADNLGWFKDVNKRNIEEILAAKGEEVKKISNFDIPPDLLELLKKKQEE</sequence>
<evidence type="ECO:0000256" key="1">
    <source>
        <dbReference type="ARBA" id="ARBA00022723"/>
    </source>
</evidence>
<comment type="caution">
    <text evidence="6">The sequence shown here is derived from an EMBL/GenBank/DDBJ whole genome shotgun (WGS) entry which is preliminary data.</text>
</comment>
<dbReference type="InterPro" id="IPR007853">
    <property type="entry name" value="Znf_DNL-typ"/>
</dbReference>
<keyword evidence="1" id="KW-0479">Metal-binding</keyword>
<proteinExistence type="predicted"/>
<dbReference type="Pfam" id="PF05180">
    <property type="entry name" value="zf-DNL"/>
    <property type="match status" value="1"/>
</dbReference>
<dbReference type="GO" id="GO:0008270">
    <property type="term" value="F:zinc ion binding"/>
    <property type="evidence" value="ECO:0007669"/>
    <property type="project" value="UniProtKB-KW"/>
</dbReference>
<keyword evidence="3" id="KW-0862">Zinc</keyword>
<evidence type="ECO:0000256" key="4">
    <source>
        <dbReference type="PROSITE-ProRule" id="PRU00834"/>
    </source>
</evidence>
<keyword evidence="2 4" id="KW-0863">Zinc-finger</keyword>
<dbReference type="Proteomes" id="UP001497497">
    <property type="component" value="Unassembled WGS sequence"/>
</dbReference>
<dbReference type="GO" id="GO:0005739">
    <property type="term" value="C:mitochondrion"/>
    <property type="evidence" value="ECO:0007669"/>
    <property type="project" value="TreeGrafter"/>
</dbReference>
<evidence type="ECO:0000313" key="6">
    <source>
        <dbReference type="EMBL" id="CAL1530539.1"/>
    </source>
</evidence>
<evidence type="ECO:0000313" key="7">
    <source>
        <dbReference type="Proteomes" id="UP001497497"/>
    </source>
</evidence>
<dbReference type="PANTHER" id="PTHR20922">
    <property type="entry name" value="DNL-TYPE ZINC FINGER PROTEIN"/>
    <property type="match status" value="1"/>
</dbReference>
<dbReference type="GO" id="GO:0050821">
    <property type="term" value="P:protein stabilization"/>
    <property type="evidence" value="ECO:0007669"/>
    <property type="project" value="TreeGrafter"/>
</dbReference>
<reference evidence="6 7" key="1">
    <citation type="submission" date="2024-04" db="EMBL/GenBank/DDBJ databases">
        <authorList>
            <consortium name="Genoscope - CEA"/>
            <person name="William W."/>
        </authorList>
    </citation>
    <scope>NUCLEOTIDE SEQUENCE [LARGE SCALE GENOMIC DNA]</scope>
</reference>
<dbReference type="GO" id="GO:0051087">
    <property type="term" value="F:protein-folding chaperone binding"/>
    <property type="evidence" value="ECO:0007669"/>
    <property type="project" value="TreeGrafter"/>
</dbReference>
<keyword evidence="7" id="KW-1185">Reference proteome</keyword>
<feature type="domain" description="DNL-type" evidence="5">
    <location>
        <begin position="112"/>
        <end position="205"/>
    </location>
</feature>
<dbReference type="GO" id="GO:0030150">
    <property type="term" value="P:protein import into mitochondrial matrix"/>
    <property type="evidence" value="ECO:0007669"/>
    <property type="project" value="TreeGrafter"/>
</dbReference>
<dbReference type="PROSITE" id="PS51501">
    <property type="entry name" value="ZF_DNL"/>
    <property type="match status" value="1"/>
</dbReference>
<gene>
    <name evidence="6" type="ORF">GSLYS_00004664001</name>
</gene>
<dbReference type="GO" id="GO:0006457">
    <property type="term" value="P:protein folding"/>
    <property type="evidence" value="ECO:0007669"/>
    <property type="project" value="TreeGrafter"/>
</dbReference>
<evidence type="ECO:0000256" key="2">
    <source>
        <dbReference type="ARBA" id="ARBA00022771"/>
    </source>
</evidence>
<evidence type="ECO:0000259" key="5">
    <source>
        <dbReference type="PROSITE" id="PS51501"/>
    </source>
</evidence>